<keyword evidence="3 5" id="KW-0067">ATP-binding</keyword>
<accession>A0A6N7EHB1</accession>
<dbReference type="OrthoDB" id="8773773at2"/>
<dbReference type="InterPro" id="IPR050166">
    <property type="entry name" value="ABC_transporter_ATP-bind"/>
</dbReference>
<keyword evidence="1" id="KW-0813">Transport</keyword>
<dbReference type="CDD" id="cd03293">
    <property type="entry name" value="ABC_NrtD_SsuB_transporters"/>
    <property type="match status" value="1"/>
</dbReference>
<evidence type="ECO:0000313" key="5">
    <source>
        <dbReference type="EMBL" id="MPV35536.1"/>
    </source>
</evidence>
<dbReference type="PANTHER" id="PTHR42788">
    <property type="entry name" value="TAURINE IMPORT ATP-BINDING PROTEIN-RELATED"/>
    <property type="match status" value="1"/>
</dbReference>
<keyword evidence="2" id="KW-0547">Nucleotide-binding</keyword>
<dbReference type="PROSITE" id="PS50893">
    <property type="entry name" value="ABC_TRANSPORTER_2"/>
    <property type="match status" value="1"/>
</dbReference>
<dbReference type="Pfam" id="PF00005">
    <property type="entry name" value="ABC_tran"/>
    <property type="match status" value="1"/>
</dbReference>
<organism evidence="5 6">
    <name type="scientific">Georgenia subflava</name>
    <dbReference type="NCBI Taxonomy" id="1622177"/>
    <lineage>
        <taxon>Bacteria</taxon>
        <taxon>Bacillati</taxon>
        <taxon>Actinomycetota</taxon>
        <taxon>Actinomycetes</taxon>
        <taxon>Micrococcales</taxon>
        <taxon>Bogoriellaceae</taxon>
        <taxon>Georgenia</taxon>
    </lineage>
</organism>
<proteinExistence type="predicted"/>
<dbReference type="InterPro" id="IPR027417">
    <property type="entry name" value="P-loop_NTPase"/>
</dbReference>
<dbReference type="AlphaFoldDB" id="A0A6N7EHB1"/>
<dbReference type="InterPro" id="IPR003593">
    <property type="entry name" value="AAA+_ATPase"/>
</dbReference>
<reference evidence="5 6" key="1">
    <citation type="submission" date="2019-10" db="EMBL/GenBank/DDBJ databases">
        <title>Georgenia wutianyii sp. nov. and Georgenia yuyongxinii sp. nov. isolated from plateau pika (Ochotona curzoniae) in the Qinghai-Tibet plateau of China.</title>
        <authorList>
            <person name="Tian Z."/>
        </authorList>
    </citation>
    <scope>NUCLEOTIDE SEQUENCE [LARGE SCALE GENOMIC DNA]</scope>
    <source>
        <strain evidence="5 6">JCM 19765</strain>
    </source>
</reference>
<evidence type="ECO:0000256" key="3">
    <source>
        <dbReference type="ARBA" id="ARBA00022840"/>
    </source>
</evidence>
<dbReference type="SUPFAM" id="SSF52540">
    <property type="entry name" value="P-loop containing nucleoside triphosphate hydrolases"/>
    <property type="match status" value="1"/>
</dbReference>
<dbReference type="GO" id="GO:0016887">
    <property type="term" value="F:ATP hydrolysis activity"/>
    <property type="evidence" value="ECO:0007669"/>
    <property type="project" value="InterPro"/>
</dbReference>
<dbReference type="EMBL" id="WHPC01000001">
    <property type="protein sequence ID" value="MPV35536.1"/>
    <property type="molecule type" value="Genomic_DNA"/>
</dbReference>
<comment type="caution">
    <text evidence="5">The sequence shown here is derived from an EMBL/GenBank/DDBJ whole genome shotgun (WGS) entry which is preliminary data.</text>
</comment>
<dbReference type="InterPro" id="IPR003439">
    <property type="entry name" value="ABC_transporter-like_ATP-bd"/>
</dbReference>
<dbReference type="GO" id="GO:0005524">
    <property type="term" value="F:ATP binding"/>
    <property type="evidence" value="ECO:0007669"/>
    <property type="project" value="UniProtKB-KW"/>
</dbReference>
<evidence type="ECO:0000256" key="1">
    <source>
        <dbReference type="ARBA" id="ARBA00022448"/>
    </source>
</evidence>
<evidence type="ECO:0000256" key="2">
    <source>
        <dbReference type="ARBA" id="ARBA00022741"/>
    </source>
</evidence>
<dbReference type="PANTHER" id="PTHR42788:SF13">
    <property type="entry name" value="ALIPHATIC SULFONATES IMPORT ATP-BINDING PROTEIN SSUB"/>
    <property type="match status" value="1"/>
</dbReference>
<dbReference type="SMART" id="SM00382">
    <property type="entry name" value="AAA"/>
    <property type="match status" value="1"/>
</dbReference>
<name>A0A6N7EHB1_9MICO</name>
<dbReference type="PROSITE" id="PS00211">
    <property type="entry name" value="ABC_TRANSPORTER_1"/>
    <property type="match status" value="1"/>
</dbReference>
<sequence>MNATNEHTDRVVIDNVSKEFEIDVGKERQHVQALQDVSFSVREGEIVALTGLSGCGKTTLLRIIMGLEKATSGQIAVGGNVVTGCGYDRGLVFQHAELFPWRTALQNVEFGLEVKGVAKKERRAIAREKLELVGLGNAMDRRPNQLSGGMKQRVGLARALSIDPQVLLMDEPFGALDAQTREGLQAEVLRIHQETNKTIMFVTHDLDEAVLLADRVILMASHPGRVDRVFDIPIARPRTDVLAVRGSKEFADLRYEIWHALMADVHAGGGAAATAGAGGQR</sequence>
<dbReference type="Proteomes" id="UP000437709">
    <property type="component" value="Unassembled WGS sequence"/>
</dbReference>
<gene>
    <name evidence="5" type="ORF">GB881_00485</name>
</gene>
<evidence type="ECO:0000313" key="6">
    <source>
        <dbReference type="Proteomes" id="UP000437709"/>
    </source>
</evidence>
<protein>
    <submittedName>
        <fullName evidence="5">ATP-binding cassette domain-containing protein</fullName>
    </submittedName>
</protein>
<feature type="domain" description="ABC transporter" evidence="4">
    <location>
        <begin position="11"/>
        <end position="246"/>
    </location>
</feature>
<evidence type="ECO:0000259" key="4">
    <source>
        <dbReference type="PROSITE" id="PS50893"/>
    </source>
</evidence>
<dbReference type="Gene3D" id="3.40.50.300">
    <property type="entry name" value="P-loop containing nucleotide triphosphate hydrolases"/>
    <property type="match status" value="1"/>
</dbReference>
<keyword evidence="6" id="KW-1185">Reference proteome</keyword>
<dbReference type="InterPro" id="IPR017871">
    <property type="entry name" value="ABC_transporter-like_CS"/>
</dbReference>